<dbReference type="SUPFAM" id="SSF53474">
    <property type="entry name" value="alpha/beta-Hydrolases"/>
    <property type="match status" value="1"/>
</dbReference>
<dbReference type="PANTHER" id="PTHR43433">
    <property type="entry name" value="HYDROLASE, ALPHA/BETA FOLD FAMILY PROTEIN"/>
    <property type="match status" value="1"/>
</dbReference>
<feature type="domain" description="AB hydrolase-1" evidence="1">
    <location>
        <begin position="32"/>
        <end position="271"/>
    </location>
</feature>
<dbReference type="InterPro" id="IPR029058">
    <property type="entry name" value="AB_hydrolase_fold"/>
</dbReference>
<dbReference type="InterPro" id="IPR050471">
    <property type="entry name" value="AB_hydrolase"/>
</dbReference>
<protein>
    <recommendedName>
        <fullName evidence="1">AB hydrolase-1 domain-containing protein</fullName>
    </recommendedName>
</protein>
<dbReference type="Pfam" id="PF00561">
    <property type="entry name" value="Abhydrolase_1"/>
    <property type="match status" value="1"/>
</dbReference>
<evidence type="ECO:0000313" key="2">
    <source>
        <dbReference type="EMBL" id="OOZ39190.1"/>
    </source>
</evidence>
<sequence length="284" mass="30769">MTMTTLIHTIKLPDGRRLEVLEEGPADGRLCIYLHGTPGSARDHLGFEPLYQELGLRMISVNRPGIGKSSFQKGSTAVSFADDLLQLFDQLSIDRADIIGFSAGGLYGCAFAAKYPERIVQLNLFSSVGPYDNPELHAKLSDVIRPLYDTAVHNPAALLEQLSGLTTPEAIIALLQSATSASDHAVLNAEQTRPGFIAASGDVLKQGLEWWVQEIANIASPWGFSPSEVTAKTRLWHGTDDLAVPIESSEYLVAAIPSATANYVEGAGHYFSHAQWPELLRDIA</sequence>
<gene>
    <name evidence="2" type="ORF">BOW53_12450</name>
</gene>
<proteinExistence type="predicted"/>
<dbReference type="PANTHER" id="PTHR43433:SF5">
    <property type="entry name" value="AB HYDROLASE-1 DOMAIN-CONTAINING PROTEIN"/>
    <property type="match status" value="1"/>
</dbReference>
<dbReference type="Gene3D" id="3.40.50.1820">
    <property type="entry name" value="alpha/beta hydrolase"/>
    <property type="match status" value="1"/>
</dbReference>
<dbReference type="AlphaFoldDB" id="A0A1T2L2D4"/>
<evidence type="ECO:0000259" key="1">
    <source>
        <dbReference type="Pfam" id="PF00561"/>
    </source>
</evidence>
<reference evidence="2 3" key="1">
    <citation type="submission" date="2016-11" db="EMBL/GenBank/DDBJ databases">
        <title>Mixed transmission modes and dynamic genome evolution in an obligate animal-bacterial symbiosis.</title>
        <authorList>
            <person name="Russell S.L."/>
            <person name="Corbett-Detig R.B."/>
            <person name="Cavanaugh C.M."/>
        </authorList>
    </citation>
    <scope>NUCLEOTIDE SEQUENCE [LARGE SCALE GENOMIC DNA]</scope>
    <source>
        <strain evidence="2">Sveles-Q1</strain>
    </source>
</reference>
<name>A0A1T2L2D4_9GAMM</name>
<dbReference type="OrthoDB" id="9779853at2"/>
<dbReference type="InterPro" id="IPR000073">
    <property type="entry name" value="AB_hydrolase_1"/>
</dbReference>
<accession>A0A1T2L2D4</accession>
<comment type="caution">
    <text evidence="2">The sequence shown here is derived from an EMBL/GenBank/DDBJ whole genome shotgun (WGS) entry which is preliminary data.</text>
</comment>
<organism evidence="2 3">
    <name type="scientific">Solemya pervernicosa gill symbiont</name>
    <dbReference type="NCBI Taxonomy" id="642797"/>
    <lineage>
        <taxon>Bacteria</taxon>
        <taxon>Pseudomonadati</taxon>
        <taxon>Pseudomonadota</taxon>
        <taxon>Gammaproteobacteria</taxon>
        <taxon>sulfur-oxidizing symbionts</taxon>
    </lineage>
</organism>
<dbReference type="Proteomes" id="UP000191110">
    <property type="component" value="Unassembled WGS sequence"/>
</dbReference>
<dbReference type="EMBL" id="MPRL01000057">
    <property type="protein sequence ID" value="OOZ39190.1"/>
    <property type="molecule type" value="Genomic_DNA"/>
</dbReference>
<evidence type="ECO:0000313" key="3">
    <source>
        <dbReference type="Proteomes" id="UP000191110"/>
    </source>
</evidence>
<keyword evidence="3" id="KW-1185">Reference proteome</keyword>
<dbReference type="PRINTS" id="PR00111">
    <property type="entry name" value="ABHYDROLASE"/>
</dbReference>